<proteinExistence type="predicted"/>
<name>A0A7W4WBI1_9GAMM</name>
<evidence type="ECO:0000313" key="1">
    <source>
        <dbReference type="EMBL" id="MBB3061218.1"/>
    </source>
</evidence>
<comment type="caution">
    <text evidence="1">The sequence shown here is derived from an EMBL/GenBank/DDBJ whole genome shotgun (WGS) entry which is preliminary data.</text>
</comment>
<sequence length="46" mass="4818">MAKVVMEEVRAGKFSSIGPLISGPGAEFEGGNFDFLLANDMDNKAG</sequence>
<protein>
    <submittedName>
        <fullName evidence="1">Uncharacterized protein</fullName>
    </submittedName>
</protein>
<dbReference type="AlphaFoldDB" id="A0A7W4WBI1"/>
<gene>
    <name evidence="1" type="ORF">FHS09_002051</name>
</gene>
<reference evidence="1 2" key="1">
    <citation type="submission" date="2020-08" db="EMBL/GenBank/DDBJ databases">
        <title>Genomic Encyclopedia of Type Strains, Phase III (KMG-III): the genomes of soil and plant-associated and newly described type strains.</title>
        <authorList>
            <person name="Whitman W."/>
        </authorList>
    </citation>
    <scope>NUCLEOTIDE SEQUENCE [LARGE SCALE GENOMIC DNA]</scope>
    <source>
        <strain evidence="1 2">CECT 8799</strain>
    </source>
</reference>
<dbReference type="Proteomes" id="UP000535937">
    <property type="component" value="Unassembled WGS sequence"/>
</dbReference>
<dbReference type="RefSeq" id="WP_183459401.1">
    <property type="nucleotide sequence ID" value="NZ_JACHWZ010000008.1"/>
</dbReference>
<evidence type="ECO:0000313" key="2">
    <source>
        <dbReference type="Proteomes" id="UP000535937"/>
    </source>
</evidence>
<dbReference type="EMBL" id="JACHWZ010000008">
    <property type="protein sequence ID" value="MBB3061218.1"/>
    <property type="molecule type" value="Genomic_DNA"/>
</dbReference>
<organism evidence="1 2">
    <name type="scientific">Microbulbifer rhizosphaerae</name>
    <dbReference type="NCBI Taxonomy" id="1562603"/>
    <lineage>
        <taxon>Bacteria</taxon>
        <taxon>Pseudomonadati</taxon>
        <taxon>Pseudomonadota</taxon>
        <taxon>Gammaproteobacteria</taxon>
        <taxon>Cellvibrionales</taxon>
        <taxon>Microbulbiferaceae</taxon>
        <taxon>Microbulbifer</taxon>
    </lineage>
</organism>
<keyword evidence="2" id="KW-1185">Reference proteome</keyword>
<accession>A0A7W4WBI1</accession>